<feature type="domain" description="CDGP" evidence="1">
    <location>
        <begin position="16"/>
        <end position="54"/>
    </location>
</feature>
<dbReference type="EMBL" id="PDCR01000030">
    <property type="protein sequence ID" value="PEG52561.1"/>
    <property type="molecule type" value="Genomic_DNA"/>
</dbReference>
<protein>
    <recommendedName>
        <fullName evidence="1">CDGP domain-containing protein</fullName>
    </recommendedName>
</protein>
<name>A0A2A7NQ68_9MYCO</name>
<evidence type="ECO:0000259" key="1">
    <source>
        <dbReference type="Pfam" id="PF24238"/>
    </source>
</evidence>
<evidence type="ECO:0000313" key="3">
    <source>
        <dbReference type="Proteomes" id="UP000220340"/>
    </source>
</evidence>
<keyword evidence="3" id="KW-1185">Reference proteome</keyword>
<gene>
    <name evidence="2" type="ORF">CRI78_21205</name>
</gene>
<organism evidence="2 3">
    <name type="scientific">Mycolicibacterium diernhoferi</name>
    <dbReference type="NCBI Taxonomy" id="1801"/>
    <lineage>
        <taxon>Bacteria</taxon>
        <taxon>Bacillati</taxon>
        <taxon>Actinomycetota</taxon>
        <taxon>Actinomycetes</taxon>
        <taxon>Mycobacteriales</taxon>
        <taxon>Mycobacteriaceae</taxon>
        <taxon>Mycolicibacterium</taxon>
    </lineage>
</organism>
<evidence type="ECO:0000313" key="2">
    <source>
        <dbReference type="EMBL" id="PEG52561.1"/>
    </source>
</evidence>
<dbReference type="Proteomes" id="UP000220340">
    <property type="component" value="Unassembled WGS sequence"/>
</dbReference>
<sequence>MTAPTAHADACGNFEVWGNGGGQCDGPFYEDGSFQRCTTVYVLGIGGTQCFIVPAPPR</sequence>
<dbReference type="InterPro" id="IPR056271">
    <property type="entry name" value="CDGP_dom"/>
</dbReference>
<comment type="caution">
    <text evidence="2">The sequence shown here is derived from an EMBL/GenBank/DDBJ whole genome shotgun (WGS) entry which is preliminary data.</text>
</comment>
<dbReference type="Pfam" id="PF24238">
    <property type="entry name" value="CDGP"/>
    <property type="match status" value="1"/>
</dbReference>
<proteinExistence type="predicted"/>
<reference evidence="2 3" key="1">
    <citation type="submission" date="2017-10" db="EMBL/GenBank/DDBJ databases">
        <title>The new phylogeny of genus Mycobacterium.</title>
        <authorList>
            <person name="Tortoli E."/>
            <person name="Trovato A."/>
            <person name="Cirillo D.M."/>
        </authorList>
    </citation>
    <scope>NUCLEOTIDE SEQUENCE [LARGE SCALE GENOMIC DNA]</scope>
    <source>
        <strain evidence="2 3">IP141170001</strain>
    </source>
</reference>
<accession>A0A2A7NQ68</accession>
<dbReference type="AlphaFoldDB" id="A0A2A7NQ68"/>